<dbReference type="InterPro" id="IPR001357">
    <property type="entry name" value="BRCT_dom"/>
</dbReference>
<dbReference type="PANTHER" id="PTHR45990">
    <property type="entry name" value="DNA REPAIR PROTEIN REV1"/>
    <property type="match status" value="1"/>
</dbReference>
<proteinExistence type="predicted"/>
<evidence type="ECO:0000259" key="1">
    <source>
        <dbReference type="PROSITE" id="PS50172"/>
    </source>
</evidence>
<dbReference type="PANTHER" id="PTHR45990:SF1">
    <property type="entry name" value="DNA REPAIR PROTEIN REV1"/>
    <property type="match status" value="1"/>
</dbReference>
<reference evidence="2" key="1">
    <citation type="submission" date="2020-05" db="EMBL/GenBank/DDBJ databases">
        <title>Phylogenomic resolution of chytrid fungi.</title>
        <authorList>
            <person name="Stajich J.E."/>
            <person name="Amses K."/>
            <person name="Simmons R."/>
            <person name="Seto K."/>
            <person name="Myers J."/>
            <person name="Bonds A."/>
            <person name="Quandt C.A."/>
            <person name="Barry K."/>
            <person name="Liu P."/>
            <person name="Grigoriev I."/>
            <person name="Longcore J.E."/>
            <person name="James T.Y."/>
        </authorList>
    </citation>
    <scope>NUCLEOTIDE SEQUENCE</scope>
    <source>
        <strain evidence="2">JEL0379</strain>
    </source>
</reference>
<dbReference type="GO" id="GO:0042276">
    <property type="term" value="P:error-prone translesion synthesis"/>
    <property type="evidence" value="ECO:0007669"/>
    <property type="project" value="TreeGrafter"/>
</dbReference>
<dbReference type="GO" id="GO:0003887">
    <property type="term" value="F:DNA-directed DNA polymerase activity"/>
    <property type="evidence" value="ECO:0007669"/>
    <property type="project" value="TreeGrafter"/>
</dbReference>
<sequence>MDKFVVRKKRKCDDKIPPENPPKMPIRAFDTTFYTHSGCGHQVYSGVRQANYIQVRRQKLAKQGPEPVSDLLKGVKVYINGYMGMDDLELRHLVVQHGGKIAMGLALRTVTHLVCTSLCEKKKHALLNGKIASVKVVRKEWILDSIQQSKKLPENSYRLFSNPVSSLSGD</sequence>
<dbReference type="SMART" id="SM00292">
    <property type="entry name" value="BRCT"/>
    <property type="match status" value="1"/>
</dbReference>
<dbReference type="GO" id="GO:0017125">
    <property type="term" value="F:deoxycytidyl transferase activity"/>
    <property type="evidence" value="ECO:0007669"/>
    <property type="project" value="TreeGrafter"/>
</dbReference>
<keyword evidence="3" id="KW-1185">Reference proteome</keyword>
<feature type="domain" description="BRCT" evidence="1">
    <location>
        <begin position="67"/>
        <end position="159"/>
    </location>
</feature>
<dbReference type="PROSITE" id="PS50172">
    <property type="entry name" value="BRCT"/>
    <property type="match status" value="1"/>
</dbReference>
<dbReference type="Proteomes" id="UP001212152">
    <property type="component" value="Unassembled WGS sequence"/>
</dbReference>
<name>A0AAD5TCU1_9FUNG</name>
<dbReference type="InterPro" id="IPR036420">
    <property type="entry name" value="BRCT_dom_sf"/>
</dbReference>
<organism evidence="2 3">
    <name type="scientific">Geranomyces variabilis</name>
    <dbReference type="NCBI Taxonomy" id="109894"/>
    <lineage>
        <taxon>Eukaryota</taxon>
        <taxon>Fungi</taxon>
        <taxon>Fungi incertae sedis</taxon>
        <taxon>Chytridiomycota</taxon>
        <taxon>Chytridiomycota incertae sedis</taxon>
        <taxon>Chytridiomycetes</taxon>
        <taxon>Spizellomycetales</taxon>
        <taxon>Powellomycetaceae</taxon>
        <taxon>Geranomyces</taxon>
    </lineage>
</organism>
<evidence type="ECO:0000313" key="3">
    <source>
        <dbReference type="Proteomes" id="UP001212152"/>
    </source>
</evidence>
<dbReference type="Pfam" id="PF00533">
    <property type="entry name" value="BRCT"/>
    <property type="match status" value="1"/>
</dbReference>
<dbReference type="Gene3D" id="3.40.50.10190">
    <property type="entry name" value="BRCT domain"/>
    <property type="match status" value="1"/>
</dbReference>
<dbReference type="CDD" id="cd17719">
    <property type="entry name" value="BRCT_Rev1"/>
    <property type="match status" value="1"/>
</dbReference>
<dbReference type="GO" id="GO:0005634">
    <property type="term" value="C:nucleus"/>
    <property type="evidence" value="ECO:0007669"/>
    <property type="project" value="TreeGrafter"/>
</dbReference>
<comment type="caution">
    <text evidence="2">The sequence shown here is derived from an EMBL/GenBank/DDBJ whole genome shotgun (WGS) entry which is preliminary data.</text>
</comment>
<dbReference type="GO" id="GO:0070987">
    <property type="term" value="P:error-free translesion synthesis"/>
    <property type="evidence" value="ECO:0007669"/>
    <property type="project" value="TreeGrafter"/>
</dbReference>
<dbReference type="EMBL" id="JADGJQ010000085">
    <property type="protein sequence ID" value="KAJ3171754.1"/>
    <property type="molecule type" value="Genomic_DNA"/>
</dbReference>
<accession>A0AAD5TCU1</accession>
<evidence type="ECO:0000313" key="2">
    <source>
        <dbReference type="EMBL" id="KAJ3171754.1"/>
    </source>
</evidence>
<gene>
    <name evidence="2" type="ORF">HDU87_008296</name>
</gene>
<protein>
    <recommendedName>
        <fullName evidence="1">BRCT domain-containing protein</fullName>
    </recommendedName>
</protein>
<dbReference type="AlphaFoldDB" id="A0AAD5TCU1"/>
<dbReference type="SUPFAM" id="SSF52113">
    <property type="entry name" value="BRCT domain"/>
    <property type="match status" value="1"/>
</dbReference>